<evidence type="ECO:0000313" key="6">
    <source>
        <dbReference type="EMBL" id="MEL1265462.1"/>
    </source>
</evidence>
<dbReference type="InterPro" id="IPR029787">
    <property type="entry name" value="Nucleotide_cyclase"/>
</dbReference>
<dbReference type="SUPFAM" id="SSF52172">
    <property type="entry name" value="CheY-like"/>
    <property type="match status" value="1"/>
</dbReference>
<dbReference type="EMBL" id="JBBWWT010000006">
    <property type="protein sequence ID" value="MEL1265462.1"/>
    <property type="molecule type" value="Genomic_DNA"/>
</dbReference>
<keyword evidence="7" id="KW-1185">Reference proteome</keyword>
<feature type="domain" description="Response regulatory" evidence="3">
    <location>
        <begin position="93"/>
        <end position="209"/>
    </location>
</feature>
<feature type="domain" description="GGDEF" evidence="5">
    <location>
        <begin position="249"/>
        <end position="382"/>
    </location>
</feature>
<dbReference type="InterPro" id="IPR043128">
    <property type="entry name" value="Rev_trsase/Diguanyl_cyclase"/>
</dbReference>
<dbReference type="SUPFAM" id="SSF55073">
    <property type="entry name" value="Nucleotide cyclase"/>
    <property type="match status" value="1"/>
</dbReference>
<feature type="region of interest" description="Disordered" evidence="2">
    <location>
        <begin position="1"/>
        <end position="84"/>
    </location>
</feature>
<dbReference type="PROSITE" id="PS50110">
    <property type="entry name" value="RESPONSE_REGULATORY"/>
    <property type="match status" value="1"/>
</dbReference>
<dbReference type="InterPro" id="IPR001789">
    <property type="entry name" value="Sig_transdc_resp-reg_receiver"/>
</dbReference>
<evidence type="ECO:0000256" key="1">
    <source>
        <dbReference type="PROSITE-ProRule" id="PRU00169"/>
    </source>
</evidence>
<name>A0ABU9J2K1_9GAMM</name>
<dbReference type="PROSITE" id="PS50883">
    <property type="entry name" value="EAL"/>
    <property type="match status" value="1"/>
</dbReference>
<dbReference type="SMART" id="SM00267">
    <property type="entry name" value="GGDEF"/>
    <property type="match status" value="1"/>
</dbReference>
<organism evidence="6 7">
    <name type="scientific">Pseudoxanthomonas putridarboris</name>
    <dbReference type="NCBI Taxonomy" id="752605"/>
    <lineage>
        <taxon>Bacteria</taxon>
        <taxon>Pseudomonadati</taxon>
        <taxon>Pseudomonadota</taxon>
        <taxon>Gammaproteobacteria</taxon>
        <taxon>Lysobacterales</taxon>
        <taxon>Lysobacteraceae</taxon>
        <taxon>Pseudoxanthomonas</taxon>
    </lineage>
</organism>
<dbReference type="CDD" id="cd01948">
    <property type="entry name" value="EAL"/>
    <property type="match status" value="1"/>
</dbReference>
<gene>
    <name evidence="6" type="ORF">AAD027_13960</name>
</gene>
<dbReference type="PANTHER" id="PTHR33121">
    <property type="entry name" value="CYCLIC DI-GMP PHOSPHODIESTERASE PDEF"/>
    <property type="match status" value="1"/>
</dbReference>
<keyword evidence="1" id="KW-0597">Phosphoprotein</keyword>
<evidence type="ECO:0000259" key="4">
    <source>
        <dbReference type="PROSITE" id="PS50883"/>
    </source>
</evidence>
<dbReference type="PANTHER" id="PTHR33121:SF70">
    <property type="entry name" value="SIGNALING PROTEIN YKOW"/>
    <property type="match status" value="1"/>
</dbReference>
<dbReference type="Gene3D" id="3.20.20.450">
    <property type="entry name" value="EAL domain"/>
    <property type="match status" value="1"/>
</dbReference>
<dbReference type="InterPro" id="IPR000160">
    <property type="entry name" value="GGDEF_dom"/>
</dbReference>
<reference evidence="6 7" key="1">
    <citation type="submission" date="2024-04" db="EMBL/GenBank/DDBJ databases">
        <title>Draft genome sequence of Pseudoxanthomonas putridarboris WD12.</title>
        <authorList>
            <person name="Oh J."/>
        </authorList>
    </citation>
    <scope>NUCLEOTIDE SEQUENCE [LARGE SCALE GENOMIC DNA]</scope>
    <source>
        <strain evidence="6 7">WD12</strain>
    </source>
</reference>
<proteinExistence type="predicted"/>
<dbReference type="InterPro" id="IPR050706">
    <property type="entry name" value="Cyclic-di-GMP_PDE-like"/>
</dbReference>
<dbReference type="Pfam" id="PF00072">
    <property type="entry name" value="Response_reg"/>
    <property type="match status" value="1"/>
</dbReference>
<dbReference type="InterPro" id="IPR035919">
    <property type="entry name" value="EAL_sf"/>
</dbReference>
<dbReference type="SMART" id="SM00052">
    <property type="entry name" value="EAL"/>
    <property type="match status" value="1"/>
</dbReference>
<dbReference type="Pfam" id="PF00990">
    <property type="entry name" value="GGDEF"/>
    <property type="match status" value="1"/>
</dbReference>
<evidence type="ECO:0000259" key="5">
    <source>
        <dbReference type="PROSITE" id="PS50887"/>
    </source>
</evidence>
<evidence type="ECO:0000259" key="3">
    <source>
        <dbReference type="PROSITE" id="PS50110"/>
    </source>
</evidence>
<dbReference type="Pfam" id="PF00563">
    <property type="entry name" value="EAL"/>
    <property type="match status" value="1"/>
</dbReference>
<sequence>MSAIDSTSRMQDEPSRSRLRAETPPAHYWRRWVGDAGAEDVETPGTGEPIEMTATPPTPEDPSTAPSAAAVAAPATADRAAADEPVRADAPYRVLIVEDDRGQALFAQSVLHGAGMQAEVQMQSDGVLETMRRFRPDLVLMDLHMPGQDGMSLTMLLRQQPEYLHLPIVFLTGDPDPERQFEVLESGADDFLNKPIRPRHLIAAVSNRIQRARQRDQASAPRPAVNTETGLPTRTFVLQQLTDSLQRRSRGGLFFVEVNSALSLRERYGYAVFEHLMNQAARQLAASASPHPVARLNDNSFLMLADSVDETTLAALAQQLRDGLAGHDFQARPDEVLKLRGSVGYTALSLGFADAGSALEAIERAVLQARLKADSMAAYVPAQVDDDAPRISLEDGQFELAYQPIVAVAGNDQAQYQVLLRMRQPDGSLLPASQVIPAAELAGGIAQIDHWVLEHALFVLAERQAQGPSLRLFVSQSPRSLARESHAQWLLDALRARGIEGTSLVIDLRLADALIHTVTLREFCQQLMPAGVQFCLSQFEPGAEADALLTQLPLGFVRVSSKFAGAHADPKLRDQLRSVIDHAHRQGLQVIGQQIEDPQAAAAMWMGGVDFIQGNLVQAVGSELGFDFHNAVL</sequence>
<dbReference type="RefSeq" id="WP_341726628.1">
    <property type="nucleotide sequence ID" value="NZ_JBBWWT010000006.1"/>
</dbReference>
<accession>A0ABU9J2K1</accession>
<dbReference type="SMART" id="SM00448">
    <property type="entry name" value="REC"/>
    <property type="match status" value="1"/>
</dbReference>
<protein>
    <submittedName>
        <fullName evidence="6">EAL domain-containing protein</fullName>
    </submittedName>
</protein>
<dbReference type="Gene3D" id="3.30.70.270">
    <property type="match status" value="1"/>
</dbReference>
<feature type="compositionally biased region" description="Low complexity" evidence="2">
    <location>
        <begin position="61"/>
        <end position="79"/>
    </location>
</feature>
<feature type="compositionally biased region" description="Basic and acidic residues" evidence="2">
    <location>
        <begin position="10"/>
        <end position="21"/>
    </location>
</feature>
<dbReference type="InterPro" id="IPR001633">
    <property type="entry name" value="EAL_dom"/>
</dbReference>
<dbReference type="Proteomes" id="UP001459204">
    <property type="component" value="Unassembled WGS sequence"/>
</dbReference>
<dbReference type="PROSITE" id="PS50887">
    <property type="entry name" value="GGDEF"/>
    <property type="match status" value="1"/>
</dbReference>
<feature type="domain" description="EAL" evidence="4">
    <location>
        <begin position="382"/>
        <end position="633"/>
    </location>
</feature>
<evidence type="ECO:0000256" key="2">
    <source>
        <dbReference type="SAM" id="MobiDB-lite"/>
    </source>
</evidence>
<comment type="caution">
    <text evidence="6">The sequence shown here is derived from an EMBL/GenBank/DDBJ whole genome shotgun (WGS) entry which is preliminary data.</text>
</comment>
<dbReference type="Gene3D" id="3.40.50.2300">
    <property type="match status" value="1"/>
</dbReference>
<dbReference type="SUPFAM" id="SSF141868">
    <property type="entry name" value="EAL domain-like"/>
    <property type="match status" value="1"/>
</dbReference>
<feature type="modified residue" description="4-aspartylphosphate" evidence="1">
    <location>
        <position position="142"/>
    </location>
</feature>
<evidence type="ECO:0000313" key="7">
    <source>
        <dbReference type="Proteomes" id="UP001459204"/>
    </source>
</evidence>
<dbReference type="InterPro" id="IPR011006">
    <property type="entry name" value="CheY-like_superfamily"/>
</dbReference>